<dbReference type="InterPro" id="IPR045865">
    <property type="entry name" value="ACT-like_dom_sf"/>
</dbReference>
<keyword evidence="6" id="KW-1185">Reference proteome</keyword>
<dbReference type="InterPro" id="IPR002912">
    <property type="entry name" value="ACT_dom"/>
</dbReference>
<accession>A0ABP7XMK4</accession>
<sequence length="167" mass="19669">MKEQYTLTIYTEDRFDLINKIALVFTRRNIKIESLNISLCETDEIYKYTILITETLEAVRNVALQIEKIIEVFKCCYNTNDEIVWTQVVLFKIPTDQIILNEKLNDLLRKYNAKHLAVESTYTIFEYTVQELQNINLIRELKKFDLVEFLQSSRIAIAKSGTGFNKI</sequence>
<dbReference type="InterPro" id="IPR004789">
    <property type="entry name" value="Acetalactate_synth_ssu"/>
</dbReference>
<dbReference type="PANTHER" id="PTHR30239">
    <property type="entry name" value="ACETOLACTATE SYNTHASE SMALL SUBUNIT"/>
    <property type="match status" value="1"/>
</dbReference>
<dbReference type="InterPro" id="IPR019455">
    <property type="entry name" value="Acetolactate_synth_ssu_C"/>
</dbReference>
<evidence type="ECO:0000313" key="6">
    <source>
        <dbReference type="Proteomes" id="UP001501333"/>
    </source>
</evidence>
<protein>
    <recommendedName>
        <fullName evidence="2">acetolactate synthase</fullName>
        <ecNumber evidence="2">2.2.1.6</ecNumber>
    </recommendedName>
</protein>
<evidence type="ECO:0000313" key="5">
    <source>
        <dbReference type="EMBL" id="GAA4121940.1"/>
    </source>
</evidence>
<dbReference type="InterPro" id="IPR027271">
    <property type="entry name" value="Acetolactate_synth/TF_NikR_C"/>
</dbReference>
<comment type="catalytic activity">
    <reaction evidence="3">
        <text>2 pyruvate + H(+) = (2S)-2-acetolactate + CO2</text>
        <dbReference type="Rhea" id="RHEA:25249"/>
        <dbReference type="ChEBI" id="CHEBI:15361"/>
        <dbReference type="ChEBI" id="CHEBI:15378"/>
        <dbReference type="ChEBI" id="CHEBI:16526"/>
        <dbReference type="ChEBI" id="CHEBI:58476"/>
        <dbReference type="EC" id="2.2.1.6"/>
    </reaction>
</comment>
<dbReference type="SUPFAM" id="SSF55021">
    <property type="entry name" value="ACT-like"/>
    <property type="match status" value="2"/>
</dbReference>
<dbReference type="EMBL" id="BAABAO010000003">
    <property type="protein sequence ID" value="GAA4121940.1"/>
    <property type="molecule type" value="Genomic_DNA"/>
</dbReference>
<evidence type="ECO:0000256" key="3">
    <source>
        <dbReference type="ARBA" id="ARBA00048670"/>
    </source>
</evidence>
<dbReference type="Proteomes" id="UP001501333">
    <property type="component" value="Unassembled WGS sequence"/>
</dbReference>
<dbReference type="Pfam" id="PF10369">
    <property type="entry name" value="ALS_ss_C"/>
    <property type="match status" value="1"/>
</dbReference>
<dbReference type="Gene3D" id="3.30.70.1150">
    <property type="entry name" value="ACT-like. Chain A, domain 2"/>
    <property type="match status" value="1"/>
</dbReference>
<dbReference type="PANTHER" id="PTHR30239:SF0">
    <property type="entry name" value="ACETOLACTATE SYNTHASE SMALL SUBUNIT 1, CHLOROPLASTIC"/>
    <property type="match status" value="1"/>
</dbReference>
<gene>
    <name evidence="5" type="ORF">GCM10022250_04080</name>
</gene>
<comment type="caution">
    <text evidence="5">The sequence shown here is derived from an EMBL/GenBank/DDBJ whole genome shotgun (WGS) entry which is preliminary data.</text>
</comment>
<dbReference type="RefSeq" id="WP_229351146.1">
    <property type="nucleotide sequence ID" value="NZ_BAABAO010000003.1"/>
</dbReference>
<reference evidence="6" key="1">
    <citation type="journal article" date="2019" name="Int. J. Syst. Evol. Microbiol.">
        <title>The Global Catalogue of Microorganisms (GCM) 10K type strain sequencing project: providing services to taxonomists for standard genome sequencing and annotation.</title>
        <authorList>
            <consortium name="The Broad Institute Genomics Platform"/>
            <consortium name="The Broad Institute Genome Sequencing Center for Infectious Disease"/>
            <person name="Wu L."/>
            <person name="Ma J."/>
        </authorList>
    </citation>
    <scope>NUCLEOTIDE SEQUENCE [LARGE SCALE GENOMIC DNA]</scope>
    <source>
        <strain evidence="6">JCM 17386</strain>
    </source>
</reference>
<feature type="domain" description="ACT" evidence="4">
    <location>
        <begin position="6"/>
        <end position="84"/>
    </location>
</feature>
<evidence type="ECO:0000256" key="1">
    <source>
        <dbReference type="ARBA" id="ARBA00011744"/>
    </source>
</evidence>
<organism evidence="5 6">
    <name type="scientific">Flavobacterium chungbukense</name>
    <dbReference type="NCBI Taxonomy" id="877464"/>
    <lineage>
        <taxon>Bacteria</taxon>
        <taxon>Pseudomonadati</taxon>
        <taxon>Bacteroidota</taxon>
        <taxon>Flavobacteriia</taxon>
        <taxon>Flavobacteriales</taxon>
        <taxon>Flavobacteriaceae</taxon>
        <taxon>Flavobacterium</taxon>
    </lineage>
</organism>
<comment type="subunit">
    <text evidence="1">Dimer of large and small chains.</text>
</comment>
<evidence type="ECO:0000256" key="2">
    <source>
        <dbReference type="ARBA" id="ARBA00013145"/>
    </source>
</evidence>
<dbReference type="EC" id="2.2.1.6" evidence="2"/>
<proteinExistence type="predicted"/>
<name>A0ABP7XMK4_9FLAO</name>
<dbReference type="Gene3D" id="3.30.70.260">
    <property type="match status" value="1"/>
</dbReference>
<dbReference type="PROSITE" id="PS51671">
    <property type="entry name" value="ACT"/>
    <property type="match status" value="1"/>
</dbReference>
<evidence type="ECO:0000259" key="4">
    <source>
        <dbReference type="PROSITE" id="PS51671"/>
    </source>
</evidence>